<dbReference type="EMBL" id="RHHB01000058">
    <property type="protein sequence ID" value="RNB44631.1"/>
    <property type="molecule type" value="Genomic_DNA"/>
</dbReference>
<organism evidence="2 3">
    <name type="scientific">Agromyces tardus</name>
    <dbReference type="NCBI Taxonomy" id="2583849"/>
    <lineage>
        <taxon>Bacteria</taxon>
        <taxon>Bacillati</taxon>
        <taxon>Actinomycetota</taxon>
        <taxon>Actinomycetes</taxon>
        <taxon>Micrococcales</taxon>
        <taxon>Microbacteriaceae</taxon>
        <taxon>Agromyces</taxon>
    </lineage>
</organism>
<evidence type="ECO:0000313" key="2">
    <source>
        <dbReference type="EMBL" id="RNB44631.1"/>
    </source>
</evidence>
<keyword evidence="1" id="KW-0472">Membrane</keyword>
<evidence type="ECO:0000313" key="3">
    <source>
        <dbReference type="Proteomes" id="UP000275048"/>
    </source>
</evidence>
<proteinExistence type="predicted"/>
<gene>
    <name evidence="2" type="ORF">EDM22_17295</name>
</gene>
<feature type="transmembrane region" description="Helical" evidence="1">
    <location>
        <begin position="82"/>
        <end position="103"/>
    </location>
</feature>
<reference evidence="2 3" key="1">
    <citation type="submission" date="2018-10" db="EMBL/GenBank/DDBJ databases">
        <title>Isolation, diversity and antibacterial activity of antinobacteria from the wheat rhizosphere soil.</title>
        <authorList>
            <person name="Sun T."/>
        </authorList>
    </citation>
    <scope>NUCLEOTIDE SEQUENCE [LARGE SCALE GENOMIC DNA]</scope>
    <source>
        <strain evidence="2 3">SJ-23</strain>
    </source>
</reference>
<dbReference type="RefSeq" id="WP_122938330.1">
    <property type="nucleotide sequence ID" value="NZ_JBHSNT010000007.1"/>
</dbReference>
<keyword evidence="3" id="KW-1185">Reference proteome</keyword>
<keyword evidence="1" id="KW-0812">Transmembrane</keyword>
<evidence type="ECO:0000256" key="1">
    <source>
        <dbReference type="SAM" id="Phobius"/>
    </source>
</evidence>
<name>A0A3M8A121_9MICO</name>
<dbReference type="PANTHER" id="PTHR34980">
    <property type="entry name" value="INNER MEMBRANE PROTEIN-RELATED-RELATED"/>
    <property type="match status" value="1"/>
</dbReference>
<dbReference type="AlphaFoldDB" id="A0A3M8A121"/>
<dbReference type="PANTHER" id="PTHR34980:SF2">
    <property type="entry name" value="INNER MEMBRANE PROTEIN YHAH-RELATED"/>
    <property type="match status" value="1"/>
</dbReference>
<accession>A0A3M8A121</accession>
<dbReference type="GO" id="GO:0005886">
    <property type="term" value="C:plasma membrane"/>
    <property type="evidence" value="ECO:0007669"/>
    <property type="project" value="TreeGrafter"/>
</dbReference>
<dbReference type="Pfam" id="PF05656">
    <property type="entry name" value="DUF805"/>
    <property type="match status" value="1"/>
</dbReference>
<keyword evidence="1" id="KW-1133">Transmembrane helix</keyword>
<feature type="transmembrane region" description="Helical" evidence="1">
    <location>
        <begin position="42"/>
        <end position="62"/>
    </location>
</feature>
<comment type="caution">
    <text evidence="2">The sequence shown here is derived from an EMBL/GenBank/DDBJ whole genome shotgun (WGS) entry which is preliminary data.</text>
</comment>
<feature type="transmembrane region" description="Helical" evidence="1">
    <location>
        <begin position="115"/>
        <end position="137"/>
    </location>
</feature>
<dbReference type="OrthoDB" id="9812349at2"/>
<sequence length="148" mass="16187">MSTATGTPLSQPLYGASIGQAVSRFFKKYATFSGRASRSEFWWWYLVFAVVTGVLYAIAAAVGAAGATVSDDGTTLVYGPSFWLGSIPYIAWGLATVIPWLALAWRRLHDTNRSGWWYFIGLVPVVGAIILIVFFLLPSDPVGARFDR</sequence>
<protein>
    <submittedName>
        <fullName evidence="2">DUF805 domain-containing protein</fullName>
    </submittedName>
</protein>
<dbReference type="Proteomes" id="UP000275048">
    <property type="component" value="Unassembled WGS sequence"/>
</dbReference>
<dbReference type="InterPro" id="IPR008523">
    <property type="entry name" value="DUF805"/>
</dbReference>